<feature type="compositionally biased region" description="Acidic residues" evidence="2">
    <location>
        <begin position="4515"/>
        <end position="4525"/>
    </location>
</feature>
<feature type="compositionally biased region" description="Basic and acidic residues" evidence="2">
    <location>
        <begin position="2027"/>
        <end position="2040"/>
    </location>
</feature>
<feature type="region of interest" description="Disordered" evidence="2">
    <location>
        <begin position="2333"/>
        <end position="2356"/>
    </location>
</feature>
<feature type="compositionally biased region" description="Low complexity" evidence="2">
    <location>
        <begin position="4276"/>
        <end position="4289"/>
    </location>
</feature>
<dbReference type="EMBL" id="JBHSBH010000007">
    <property type="protein sequence ID" value="MFC3996082.1"/>
    <property type="molecule type" value="Genomic_DNA"/>
</dbReference>
<feature type="compositionally biased region" description="Basic and acidic residues" evidence="2">
    <location>
        <begin position="4315"/>
        <end position="4333"/>
    </location>
</feature>
<feature type="compositionally biased region" description="Polar residues" evidence="2">
    <location>
        <begin position="2892"/>
        <end position="2920"/>
    </location>
</feature>
<dbReference type="InterPro" id="IPR016032">
    <property type="entry name" value="Sig_transdc_resp-reg_C-effctor"/>
</dbReference>
<dbReference type="SUPFAM" id="SSF46894">
    <property type="entry name" value="C-terminal effector domain of the bipartite response regulators"/>
    <property type="match status" value="1"/>
</dbReference>
<feature type="compositionally biased region" description="Acidic residues" evidence="2">
    <location>
        <begin position="4842"/>
        <end position="4854"/>
    </location>
</feature>
<comment type="caution">
    <text evidence="3">The sequence shown here is derived from an EMBL/GenBank/DDBJ whole genome shotgun (WGS) entry which is preliminary data.</text>
</comment>
<proteinExistence type="predicted"/>
<feature type="coiled-coil region" evidence="1">
    <location>
        <begin position="5091"/>
        <end position="5118"/>
    </location>
</feature>
<feature type="compositionally biased region" description="Basic and acidic residues" evidence="2">
    <location>
        <begin position="916"/>
        <end position="934"/>
    </location>
</feature>
<feature type="compositionally biased region" description="Basic and acidic residues" evidence="2">
    <location>
        <begin position="2080"/>
        <end position="2101"/>
    </location>
</feature>
<feature type="coiled-coil region" evidence="1">
    <location>
        <begin position="2631"/>
        <end position="2658"/>
    </location>
</feature>
<feature type="region of interest" description="Disordered" evidence="2">
    <location>
        <begin position="1487"/>
        <end position="1575"/>
    </location>
</feature>
<feature type="region of interest" description="Disordered" evidence="2">
    <location>
        <begin position="1328"/>
        <end position="1396"/>
    </location>
</feature>
<feature type="compositionally biased region" description="Basic and acidic residues" evidence="2">
    <location>
        <begin position="1350"/>
        <end position="1368"/>
    </location>
</feature>
<accession>A0ABV8FIY2</accession>
<keyword evidence="4" id="KW-1185">Reference proteome</keyword>
<organism evidence="3 4">
    <name type="scientific">Nocardiopsis sediminis</name>
    <dbReference type="NCBI Taxonomy" id="1778267"/>
    <lineage>
        <taxon>Bacteria</taxon>
        <taxon>Bacillati</taxon>
        <taxon>Actinomycetota</taxon>
        <taxon>Actinomycetes</taxon>
        <taxon>Streptosporangiales</taxon>
        <taxon>Nocardiopsidaceae</taxon>
        <taxon>Nocardiopsis</taxon>
    </lineage>
</organism>
<feature type="compositionally biased region" description="Basic and acidic residues" evidence="2">
    <location>
        <begin position="2698"/>
        <end position="2718"/>
    </location>
</feature>
<feature type="region of interest" description="Disordered" evidence="2">
    <location>
        <begin position="5159"/>
        <end position="5247"/>
    </location>
</feature>
<evidence type="ECO:0000256" key="2">
    <source>
        <dbReference type="SAM" id="MobiDB-lite"/>
    </source>
</evidence>
<feature type="region of interest" description="Disordered" evidence="2">
    <location>
        <begin position="4497"/>
        <end position="4578"/>
    </location>
</feature>
<feature type="region of interest" description="Disordered" evidence="2">
    <location>
        <begin position="4229"/>
        <end position="4333"/>
    </location>
</feature>
<feature type="region of interest" description="Disordered" evidence="2">
    <location>
        <begin position="561"/>
        <end position="977"/>
    </location>
</feature>
<feature type="compositionally biased region" description="Gly residues" evidence="2">
    <location>
        <begin position="1377"/>
        <end position="1391"/>
    </location>
</feature>
<feature type="compositionally biased region" description="Gly residues" evidence="2">
    <location>
        <begin position="1334"/>
        <end position="1349"/>
    </location>
</feature>
<feature type="region of interest" description="Disordered" evidence="2">
    <location>
        <begin position="240"/>
        <end position="367"/>
    </location>
</feature>
<dbReference type="Gene3D" id="1.10.10.10">
    <property type="entry name" value="Winged helix-like DNA-binding domain superfamily/Winged helix DNA-binding domain"/>
    <property type="match status" value="1"/>
</dbReference>
<dbReference type="Proteomes" id="UP001595847">
    <property type="component" value="Unassembled WGS sequence"/>
</dbReference>
<feature type="compositionally biased region" description="Acidic residues" evidence="2">
    <location>
        <begin position="4987"/>
        <end position="5010"/>
    </location>
</feature>
<name>A0ABV8FIY2_9ACTN</name>
<feature type="region of interest" description="Disordered" evidence="2">
    <location>
        <begin position="2244"/>
        <end position="2293"/>
    </location>
</feature>
<feature type="compositionally biased region" description="Polar residues" evidence="2">
    <location>
        <begin position="904"/>
        <end position="915"/>
    </location>
</feature>
<feature type="region of interest" description="Disordered" evidence="2">
    <location>
        <begin position="2689"/>
        <end position="2827"/>
    </location>
</feature>
<feature type="compositionally biased region" description="Basic and acidic residues" evidence="2">
    <location>
        <begin position="4076"/>
        <end position="4096"/>
    </location>
</feature>
<feature type="compositionally biased region" description="Gly residues" evidence="2">
    <location>
        <begin position="5048"/>
        <end position="5069"/>
    </location>
</feature>
<feature type="region of interest" description="Disordered" evidence="2">
    <location>
        <begin position="1615"/>
        <end position="1647"/>
    </location>
</feature>
<feature type="region of interest" description="Disordered" evidence="2">
    <location>
        <begin position="2860"/>
        <end position="2967"/>
    </location>
</feature>
<feature type="compositionally biased region" description="Basic and acidic residues" evidence="2">
    <location>
        <begin position="5159"/>
        <end position="5182"/>
    </location>
</feature>
<feature type="compositionally biased region" description="Basic and acidic residues" evidence="2">
    <location>
        <begin position="967"/>
        <end position="977"/>
    </location>
</feature>
<feature type="coiled-coil region" evidence="1">
    <location>
        <begin position="3994"/>
        <end position="4021"/>
    </location>
</feature>
<feature type="compositionally biased region" description="Gly residues" evidence="2">
    <location>
        <begin position="599"/>
        <end position="621"/>
    </location>
</feature>
<dbReference type="PANTHER" id="PTHR48125">
    <property type="entry name" value="LP07818P1"/>
    <property type="match status" value="1"/>
</dbReference>
<feature type="compositionally biased region" description="Pro residues" evidence="2">
    <location>
        <begin position="310"/>
        <end position="345"/>
    </location>
</feature>
<feature type="region of interest" description="Disordered" evidence="2">
    <location>
        <begin position="1015"/>
        <end position="1038"/>
    </location>
</feature>
<evidence type="ECO:0000313" key="4">
    <source>
        <dbReference type="Proteomes" id="UP001595847"/>
    </source>
</evidence>
<feature type="region of interest" description="Disordered" evidence="2">
    <location>
        <begin position="4065"/>
        <end position="4147"/>
    </location>
</feature>
<feature type="compositionally biased region" description="Pro residues" evidence="2">
    <location>
        <begin position="666"/>
        <end position="681"/>
    </location>
</feature>
<evidence type="ECO:0000256" key="1">
    <source>
        <dbReference type="SAM" id="Coils"/>
    </source>
</evidence>
<dbReference type="InterPro" id="IPR036388">
    <property type="entry name" value="WH-like_DNA-bd_sf"/>
</dbReference>
<feature type="compositionally biased region" description="Basic and acidic residues" evidence="2">
    <location>
        <begin position="631"/>
        <end position="640"/>
    </location>
</feature>
<feature type="region of interest" description="Disordered" evidence="2">
    <location>
        <begin position="1951"/>
        <end position="2148"/>
    </location>
</feature>
<feature type="compositionally biased region" description="Basic and acidic residues" evidence="2">
    <location>
        <begin position="1956"/>
        <end position="1967"/>
    </location>
</feature>
<feature type="compositionally biased region" description="Basic residues" evidence="2">
    <location>
        <begin position="3940"/>
        <end position="3968"/>
    </location>
</feature>
<feature type="compositionally biased region" description="Gly residues" evidence="2">
    <location>
        <begin position="1015"/>
        <end position="1027"/>
    </location>
</feature>
<feature type="compositionally biased region" description="Low complexity" evidence="2">
    <location>
        <begin position="1972"/>
        <end position="1990"/>
    </location>
</feature>
<feature type="compositionally biased region" description="Basic and acidic residues" evidence="2">
    <location>
        <begin position="751"/>
        <end position="762"/>
    </location>
</feature>
<feature type="compositionally biased region" description="Low complexity" evidence="2">
    <location>
        <begin position="781"/>
        <end position="816"/>
    </location>
</feature>
<dbReference type="PANTHER" id="PTHR48125:SF10">
    <property type="entry name" value="OS12G0136300 PROTEIN"/>
    <property type="match status" value="1"/>
</dbReference>
<feature type="region of interest" description="Disordered" evidence="2">
    <location>
        <begin position="2536"/>
        <end position="2623"/>
    </location>
</feature>
<feature type="compositionally biased region" description="Pro residues" evidence="2">
    <location>
        <begin position="4234"/>
        <end position="4246"/>
    </location>
</feature>
<feature type="compositionally biased region" description="Basic and acidic residues" evidence="2">
    <location>
        <begin position="1566"/>
        <end position="1575"/>
    </location>
</feature>
<feature type="region of interest" description="Disordered" evidence="2">
    <location>
        <begin position="4814"/>
        <end position="4868"/>
    </location>
</feature>
<feature type="region of interest" description="Disordered" evidence="2">
    <location>
        <begin position="4975"/>
        <end position="5079"/>
    </location>
</feature>
<feature type="region of interest" description="Disordered" evidence="2">
    <location>
        <begin position="3834"/>
        <end position="3988"/>
    </location>
</feature>
<reference evidence="4" key="1">
    <citation type="journal article" date="2019" name="Int. J. Syst. Evol. Microbiol.">
        <title>The Global Catalogue of Microorganisms (GCM) 10K type strain sequencing project: providing services to taxonomists for standard genome sequencing and annotation.</title>
        <authorList>
            <consortium name="The Broad Institute Genomics Platform"/>
            <consortium name="The Broad Institute Genome Sequencing Center for Infectious Disease"/>
            <person name="Wu L."/>
            <person name="Ma J."/>
        </authorList>
    </citation>
    <scope>NUCLEOTIDE SEQUENCE [LARGE SCALE GENOMIC DNA]</scope>
    <source>
        <strain evidence="4">TBRC 1826</strain>
    </source>
</reference>
<gene>
    <name evidence="3" type="ORF">ACFOVU_09170</name>
</gene>
<feature type="region of interest" description="Disordered" evidence="2">
    <location>
        <begin position="2187"/>
        <end position="2208"/>
    </location>
</feature>
<protein>
    <submittedName>
        <fullName evidence="3">Uncharacterized protein</fullName>
    </submittedName>
</protein>
<feature type="compositionally biased region" description="Acidic residues" evidence="2">
    <location>
        <begin position="3884"/>
        <end position="3899"/>
    </location>
</feature>
<feature type="non-terminal residue" evidence="3">
    <location>
        <position position="5452"/>
    </location>
</feature>
<feature type="compositionally biased region" description="Low complexity" evidence="2">
    <location>
        <begin position="2264"/>
        <end position="2274"/>
    </location>
</feature>
<feature type="compositionally biased region" description="Low complexity" evidence="2">
    <location>
        <begin position="3848"/>
        <end position="3859"/>
    </location>
</feature>
<keyword evidence="1" id="KW-0175">Coiled coil</keyword>
<feature type="compositionally biased region" description="Basic and acidic residues" evidence="2">
    <location>
        <begin position="1487"/>
        <end position="1524"/>
    </location>
</feature>
<sequence length="5452" mass="577086">MEGELPGPLAGLLEALTGSKWFTADERLLAELEYALKRGATRLETEVPPLITSVKRRVRSSFDSQAAEFYEESIDKFTTGETNYVKITSDGLRQLAEFVGEVREQVAYTKRMIIGQLVQLLVEIKTAILMAKFTFGASLTTIPLLKRITSLAIQRLINFLITQLLAHTTYNTALALALDQLIQRNLVALGIADGNNDQFTLDAVVGGALDGVAGGFLNKVSDKVADVFGNDFGDIINLNLNKGGPDPAPPPGVGRGLGEDTPLPPPRNGKDVPDGSPTPDGAPSPKGDRDVEAGPPGGQKGDPDDVPGDGPIPVPPPDRGADGGPPPPVGDTPPPPTRDAQPPPAGGGTRDLPETPPPGGGRNLPPKLIDELSHVFGRNVHDLMQPFGRHPRPWDNIATVNRFRDDMGNVFAKNFGDQIGRDAARNLGRDYADAFTANWGRHEIGDSLAKVLDNAPGGPGGRLTPEVNTFLSRDLPDGVGRSLSQFGEDWRRMAAQWLTNPAEGAASNVLGEGLSNMILTPEHEFKVTGMTAVAGVTNSLIAMGGTIGGLKGLEALEGLFSSRPDALGSPTPPPAMESDPEPVKGDSGSPGNDSPADRGGSGGQGGAAGEGRPGQPDGRGGPADNAGTDGAPERVDRPDSDDLADDAPDTPSEHRTPPETGDNARPTPPPETPGHPAPPPGAGEHGSSPIDTPHAERSGEGGPQDADNPATPPRTSVDAPAPPPAETPSDVGPNRTPDAADSGPEHAPPPHADDPSQPRPGDDDAVDVPILDGGPVEGPEEVAGPPQGEDIGENGPASDAPGAAPGVAGAPPVVAMAPPPAQGGDGAGASRPNAAAPRGDGAPEASPRPAPRGDGAAGRPDDATVVATENEQKGTPLPEGSPTPETAPTPLAKEFAEALAPPVTESTDPSRTGTENTHDEGLPEDLRELYDDPPVKSPTVSESARPGDPRQGKPPRPLDLSPLIDPKGGKDRPRSIEEAGLVDFRDALKDVGAAFENDQWVNLADRFDSYAGDDGYGGYDDGSGGQYPPGTRVSQYPTTPQYSTATYDDSGVAYDDSAVYDDSSATQYQRSATPTGETAQAHDERAALLREWNRSFDGVEDLVATVQLDVADQRMLVEDGNDGNTELMRFENGVRAVYKDTEGTTRARERADAEQLASLVGGAIGANVPGVLRVGEFELFMHFMDGASGFTHLDNPRSPLYTTWDGHVLGLLDLLIANGDRSPGNWLDQGDGRVAGIDHAQAWKKYSDPPEEPTDLGELAYTDGMRPFYDFDANRWIRNPLTRDDIRWLRPRLARLFDDFEHLGRTAWFGEMMERFDMLARNARGTTSLLAENSGGGPSGHRSSGGGSGGRDRHRDDRHRDHRSDRHGSGRRHHGSGHGGRSGHGGHSGSGGHRRHDVREAPLQDSTTADQQVPDLAAHDAVADAREEAARLRVAADAAQARARDAAARGESEAVVREARAAAHAADVAADDAEYFADSAELTVGRAEERAEDARRAERAAERHAADLSRDSLSDTEVEGRADTDSAADDIGPKKASGESPVLPGGLADSLDGKRSARPGFGALRDPGKNDEQPRTAEKFVADLTYRYQLDNIGNHTAEDGQTEVFLADRHRYGYDTDGYAADPGRSGQYQGTDDYDDPAETSDQQYPAGTQVSQYPTTVQYSQYRTETYDDTAATYDAVATYDDSAATYYPQPAAAAEESTQAQDDRVALLREWNRSFAGVEDLVDATASDVVGQETLNAEGNDGRTELMRFENGMQAVYKDTEETIRARDRADAEQLASLVGRAIGANVPGVLRIGEYELFMHFMHGASGFTHLDNPQSPLTTTWDGHVLGLLDLLIANGDRNPGNWLDQGDGRVAGIDHGKGWFKYEDTPEDPTDLEGLAYTDGMRPFYDFDRNTWIRNPLTRADIRWMRPRLARLFDDFERLGRTEWFDEMMARFDMLARNARGTTGLLVEDSGRPRSRRDDDPPAPASGSGRSGRSSGSRPSHSGGKARRDDAGGGGGRRSGGHGTRHRAVDGAYDFDNDVDSLHEDGVPGRPDDAVAPATQKEQDGTSVPETAPEPLAKEFADALAPPVTESADLPRKDTGTIDKEGLPEDLRELYDDDPPAKSPTVSEPAVRDDPWQGKPPRLPDLSPLIDPKGGKDRPRSIEEAGLVDFRDALKDVGAAFENDQWVNLADRFDHYPYADDDVYGDGGQESGGQQHPPEVQISWDPDQILYSQWPNATYDASAATYYQQPAASTTETAQAPYSAYPGDTDQGNAPTAPAQSQQSAGSHTQAAPAGWHGSHDGIGDLVDSAQTGIAEQWDFHEGGGQDELTELVRFGDGTLAVHKVTEDTEFTSDPESNPEFVANERESARQRADAEQLASLVGRAIGADVPGVYRVGYNELYMHYMHGRSATDRLGGDFPELTGASGLRLGLLDVLIANTDRGPENLLYTGHGTVIGIDHGGGWAIEENEPYDPTNLGGFANPATMETYYDFANNRWIANPLTVRDVQWLEGAITALRPEFLRLGREGWYEGMRARLGMLARNARGTAGLLVADSGPPRSRRDDDPPAPGGGQGGSSSGRRASGPGGGTRRRDRGSGYGGVSRPRHGGHSGSSGPRRHDVSDVPLQDSGAADSQVPDLVGHDAVADARREAAELRAVADAAQERARDAAARGESETVQREALAAAYAAEVAADDAEYFADSAETNVSRAGQRAEDVRRAEEAVERHFDDPARGVSLETEHASPVQASDGPATRPIDSTGPVPGLPQSVPPLSADPGDLRQGKPSGPPELSALLPEDALGDSPVLPGGLADPKAPVDGDGRTGPDFSALADSKTNDERPRTVEDVVADLNFRHQLDDIGNRPVEEQVFMVRERRRRHGRDTGGHSAEPGLSGQYEGRDGYDDFAEGSTSQFPEGTQLSQYPTEVQFTQYQTSASQEEDGQGGYPWGYQAPGDGWVADPYGEDPYALGAQYGQDPTATGDTFLPSAPPSAEYGAPEAAAFDPTFGSVYLPDGSYDVGDPQFDWAAPGSGQDPDPGFLPDAPEHDTSNLLDVVDRMDEEGELDLDLNNFLREDGGLPDAPDRHELTDEQMTRAVGNIYRLSDREFDVLVALGAGRGDDEIKDLLGVEDHAFARLMGGVTGSLGVDDRDQVVAVAVAAGLTDDRAATELTPGARMDRALVRVRFLNENQPGLLGLIRQPDKTIARELRTTLDGARMRVRALVHRLGVQGRDEAADVADAAVAAGLVPARVAPVADLTAEQLTRAVGNIYRLSDREFDVLVALGAGRSDGDIATRFKLRVRGFAHLMGGVIDSLGVDGPGEAAAVAVAAGLTDDRAATELMAGARMDRALIRARFLDEDAHKLLGLLREQNQTLVKELRTTRSAVEKGVSGLVHRLGVEDRGEAADVADAIATGHVPARVAPGGELTAEQMTRAVGNIYRLSDREFDVLVALGAGRGDDDIKNLLDVEDHAFALLMGGVTGSLGVDGSEEAAAVARAAGLTDDRAATELTPGERMDRALIRVRFLDEDQRNLLVLLRERNEIVAREIGGNMNADMVRMRVRALVRRLGVQGRDEAADVADAAVAAGLVPARAVLIADLTADQLARAVGNIYRLTDGEFDGLVALGAGRSDGQIITRLKTNQRGFALLMGRVTGSLGVDGSEEAAAVARAAGLTDDRAATELTPEARMDRALIRVRFLGEEGRKLLGRLREQDKTIARGRTTRDVVKKRVSGLVRRLGVRNREEAIDVAVAAGLVPAAQEVPARVAPDGELTDEQLTRVWPRIDDLGDGKRYEVFRHLGDTQDIGEIAKRVKKRNGEPISKTTAADHVSRVVRTLRVGDPAAAGAVARAISSGWVPGRSSPAERGQAPTADATANPDPMVIDDNVDLYGVSDREGDDAGPIVIDDDSDSDADFDDGDYDYSGGGGGPGPRRGPDDDDPPAAGGGSSSARPASGSGEGNRRRHHESGHGRRSRHGGHSGRERERHRRRDVSEAPLQESGTADQQVPDLVLHKDAADAREEAARLRAVADAAEARVREVAERGESEAVQREAQAAAHAADVAADDAEYFADSAAMIVSRAAERAEDERRAAQTAERNAADLSRDSLPDTEVGGRADTDSAADDIGPRKSSGDSPVLPGGLADSLDGKRPARPGFGSLGDPGKSDERPRTVEEVAADLTYRYRLDDFGNHTAEDARIEVFYNEASDQLPDAGQVFGPADFTDPAMLPFGETGAGGEHTGDPALMAYFRREGLIPGSPSPTPEPSPAPNPDDAGAEGLPEAPSPATDRMSEGVEDPSDGLDPGDPGDAGFLPEAPATDSRQVVRPLPVDDTGPAPALGRREGVAATRADHPTGELTDEQHRAIGKLTDGEFDFFVALGRGRPEDEIRTRLKLTGMTFARARTIIVRSLGVNSPEEAAAVAQAAGLTDDRLASEMPDPDARLRRGLVRARFLNEKRRQLQLLSIVHKPNKVIGDERGASPATTKRDIGHLIHRLGVLNREEAAEVARAVFPGAIPFVSRAAASGQEPTAVAAADPGAMDIDDSDIDDGDVPTNHPDQEQAVGHLPVHSEGPPPHPDTAPAQGEGQGAIGLPAPHAPRQGEPGVSLTVEDRVRELALEFLKGLTPLQRTVLNLMKQGLASGDIRELLKLSTASHHIAVIRNHLGGLGADKGDVSAIARAADFHGSHTDATALRVPDPGGILGPDPGVGDGSLGVLAPSQRRILQLLDGDPRPPWQIAGALGVAPEEFLGVVAEIYGLLGVWTRTDATAIFRRALTEADRVAAAVARVGGPATDPVADQRRVLDVVERGLNQPGIVGRLDGDDPGSTARLVDEIHQSLEAAESPGAGTAGRGPDQDETLSDAPREEHDDSSDSDDEDSDESGLTPDLAMEGDDAPDRAAPAVELTDEQLTQAWGHVNDLADGRIYEVFRHLGDTQDIREIANRIKQRNGAPITEKWAAHYVREVVRTLKVSSPAEAGAVARAHFSGFIPGVSRAAVIGQEPTTASAAEPEPMVTDDDADSDSDEDVDLYDVSDVDSDAGGGPGPRRGSDDDDDAPAPAAGGGTGGSSSAPPVSGSGGGTGREDTGAGGGRRAGGGTRHRAVDGAYGLDSDDVALAMAADLRDDAADAREEAERLRAVAHAARVRAEEVAARGEADSVVREARAAAHAAGVAADDAEYFADSAEMDVSRAGERVEDDRRAARAAERHAADLAGDSVPAVDVGGRADTDGAADDFGPTRVSGESPVLPGGLADSLDGKRPARPGDPGKNGERPRTVEEVVADLTYRYRLDDFGNHTAEDAETQVFMAGTDDPEQLPNADQDFGLGDLPDGSYDVHEFDFRFDSVDLGDLDFGLPSLDDVQFDWDNWGDLGSAQDLDTGFIPGGFDDVGGSDAFGDVQVGVADPLPVQDPGDVGVLPDAPGDDSVPTRPISVTGLEGVDRTVAALAGEGLTVGGIAARTGIQLRTLYRHLGGMFARVGVGG</sequence>
<evidence type="ECO:0000313" key="3">
    <source>
        <dbReference type="EMBL" id="MFC3996082.1"/>
    </source>
</evidence>